<evidence type="ECO:0000313" key="3">
    <source>
        <dbReference type="Proteomes" id="UP000500938"/>
    </source>
</evidence>
<dbReference type="InterPro" id="IPR016193">
    <property type="entry name" value="Cytidine_deaminase-like"/>
</dbReference>
<dbReference type="InterPro" id="IPR002125">
    <property type="entry name" value="CMP_dCMP_dom"/>
</dbReference>
<protein>
    <submittedName>
        <fullName evidence="2">Nucleoside deaminase</fullName>
    </submittedName>
</protein>
<organism evidence="2 3">
    <name type="scientific">Gemmatimonas groenlandica</name>
    <dbReference type="NCBI Taxonomy" id="2732249"/>
    <lineage>
        <taxon>Bacteria</taxon>
        <taxon>Pseudomonadati</taxon>
        <taxon>Gemmatimonadota</taxon>
        <taxon>Gemmatimonadia</taxon>
        <taxon>Gemmatimonadales</taxon>
        <taxon>Gemmatimonadaceae</taxon>
        <taxon>Gemmatimonas</taxon>
    </lineage>
</organism>
<dbReference type="RefSeq" id="WP_171224799.1">
    <property type="nucleotide sequence ID" value="NZ_CP053085.1"/>
</dbReference>
<dbReference type="EMBL" id="CP053085">
    <property type="protein sequence ID" value="QJR35369.1"/>
    <property type="molecule type" value="Genomic_DNA"/>
</dbReference>
<reference evidence="2 3" key="1">
    <citation type="submission" date="2020-05" db="EMBL/GenBank/DDBJ databases">
        <title>Complete genome sequence of Gemmatimonas greenlandica TET16.</title>
        <authorList>
            <person name="Zeng Y."/>
        </authorList>
    </citation>
    <scope>NUCLEOTIDE SEQUENCE [LARGE SCALE GENOMIC DNA]</scope>
    <source>
        <strain evidence="2 3">TET16</strain>
    </source>
</reference>
<name>A0A6M4INP4_9BACT</name>
<dbReference type="SUPFAM" id="SSF53927">
    <property type="entry name" value="Cytidine deaminase-like"/>
    <property type="match status" value="1"/>
</dbReference>
<feature type="domain" description="CMP/dCMP-type deaminase" evidence="1">
    <location>
        <begin position="13"/>
        <end position="123"/>
    </location>
</feature>
<dbReference type="CDD" id="cd01285">
    <property type="entry name" value="nucleoside_deaminase"/>
    <property type="match status" value="1"/>
</dbReference>
<proteinExistence type="predicted"/>
<dbReference type="KEGG" id="ggr:HKW67_07555"/>
<accession>A0A6M4INP4</accession>
<dbReference type="GO" id="GO:0003824">
    <property type="term" value="F:catalytic activity"/>
    <property type="evidence" value="ECO:0007669"/>
    <property type="project" value="InterPro"/>
</dbReference>
<dbReference type="PANTHER" id="PTHR11079">
    <property type="entry name" value="CYTOSINE DEAMINASE FAMILY MEMBER"/>
    <property type="match status" value="1"/>
</dbReference>
<dbReference type="PROSITE" id="PS51747">
    <property type="entry name" value="CYT_DCMP_DEAMINASES_2"/>
    <property type="match status" value="1"/>
</dbReference>
<evidence type="ECO:0000259" key="1">
    <source>
        <dbReference type="PROSITE" id="PS51747"/>
    </source>
</evidence>
<evidence type="ECO:0000313" key="2">
    <source>
        <dbReference type="EMBL" id="QJR35369.1"/>
    </source>
</evidence>
<dbReference type="AlphaFoldDB" id="A0A6M4INP4"/>
<gene>
    <name evidence="2" type="ORF">HKW67_07555</name>
</gene>
<dbReference type="Gene3D" id="3.40.140.10">
    <property type="entry name" value="Cytidine Deaminase, domain 2"/>
    <property type="match status" value="1"/>
</dbReference>
<dbReference type="Proteomes" id="UP000500938">
    <property type="component" value="Chromosome"/>
</dbReference>
<keyword evidence="3" id="KW-1185">Reference proteome</keyword>
<dbReference type="Pfam" id="PF00383">
    <property type="entry name" value="dCMP_cyt_deam_1"/>
    <property type="match status" value="1"/>
</dbReference>
<dbReference type="PANTHER" id="PTHR11079:SF179">
    <property type="entry name" value="TRNA(ADENINE(34)) DEAMINASE, CHLOROPLASTIC"/>
    <property type="match status" value="1"/>
</dbReference>
<sequence>MRDNVSPLAEQQRRHLAWMQRALAQARLAIERGEAPIGCVLYRDDGTMIAEAHNTMMSSGIVTAHAEMNAFAAAGRGIAPGVRVIMVSTLEPCVMCTGAAMQAGVVKIVYALPAPADAGTGRVRPPESPGSTAPDIVGRVGADDSRALFEQWLTLHAGDESRRDQREFVEQLLALTDNDDRVGPLAQKSSPSG</sequence>